<proteinExistence type="predicted"/>
<evidence type="ECO:0000313" key="2">
    <source>
        <dbReference type="EMBL" id="KAI5443862.1"/>
    </source>
</evidence>
<dbReference type="PANTHER" id="PTHR31973:SF187">
    <property type="entry name" value="MUTATOR TRANSPOSASE MUDRA PROTEIN"/>
    <property type="match status" value="1"/>
</dbReference>
<dbReference type="Gramene" id="Psat01G0249400-T1">
    <property type="protein sequence ID" value="KAI5443862.1"/>
    <property type="gene ID" value="KIW84_012494"/>
</dbReference>
<dbReference type="AlphaFoldDB" id="A0A9D5BI05"/>
<dbReference type="Proteomes" id="UP001058974">
    <property type="component" value="Chromosome 1"/>
</dbReference>
<reference evidence="2 3" key="1">
    <citation type="journal article" date="2022" name="Nat. Genet.">
        <title>Improved pea reference genome and pan-genome highlight genomic features and evolutionary characteristics.</title>
        <authorList>
            <person name="Yang T."/>
            <person name="Liu R."/>
            <person name="Luo Y."/>
            <person name="Hu S."/>
            <person name="Wang D."/>
            <person name="Wang C."/>
            <person name="Pandey M.K."/>
            <person name="Ge S."/>
            <person name="Xu Q."/>
            <person name="Li N."/>
            <person name="Li G."/>
            <person name="Huang Y."/>
            <person name="Saxena R.K."/>
            <person name="Ji Y."/>
            <person name="Li M."/>
            <person name="Yan X."/>
            <person name="He Y."/>
            <person name="Liu Y."/>
            <person name="Wang X."/>
            <person name="Xiang C."/>
            <person name="Varshney R.K."/>
            <person name="Ding H."/>
            <person name="Gao S."/>
            <person name="Zong X."/>
        </authorList>
    </citation>
    <scope>NUCLEOTIDE SEQUENCE [LARGE SCALE GENOMIC DNA]</scope>
    <source>
        <strain evidence="2 3">cv. Zhongwan 6</strain>
    </source>
</reference>
<keyword evidence="3" id="KW-1185">Reference proteome</keyword>
<accession>A0A9D5BI05</accession>
<gene>
    <name evidence="2" type="ORF">KIW84_012494</name>
</gene>
<comment type="caution">
    <text evidence="2">The sequence shown here is derived from an EMBL/GenBank/DDBJ whole genome shotgun (WGS) entry which is preliminary data.</text>
</comment>
<dbReference type="EMBL" id="JAMSHJ010000001">
    <property type="protein sequence ID" value="KAI5443862.1"/>
    <property type="molecule type" value="Genomic_DNA"/>
</dbReference>
<sequence>MGASIATYFQAWEKKMIVLKHLDKKAWDWLMGVPIKLWCKHSFSFYPKCDVLMNNLSESFKSTTLQVRDKLILTMCEYIRNYLMNRVASSLVKLNKWKHNVMPMPRKVIGKEVFSSGQWQLGVWGETCEPPSSLVQSNEVKNDEENANKKRKVG</sequence>
<feature type="region of interest" description="Disordered" evidence="1">
    <location>
        <begin position="132"/>
        <end position="154"/>
    </location>
</feature>
<evidence type="ECO:0000256" key="1">
    <source>
        <dbReference type="SAM" id="MobiDB-lite"/>
    </source>
</evidence>
<dbReference type="PANTHER" id="PTHR31973">
    <property type="entry name" value="POLYPROTEIN, PUTATIVE-RELATED"/>
    <property type="match status" value="1"/>
</dbReference>
<name>A0A9D5BI05_PEA</name>
<evidence type="ECO:0000313" key="3">
    <source>
        <dbReference type="Proteomes" id="UP001058974"/>
    </source>
</evidence>
<organism evidence="2 3">
    <name type="scientific">Pisum sativum</name>
    <name type="common">Garden pea</name>
    <name type="synonym">Lathyrus oleraceus</name>
    <dbReference type="NCBI Taxonomy" id="3888"/>
    <lineage>
        <taxon>Eukaryota</taxon>
        <taxon>Viridiplantae</taxon>
        <taxon>Streptophyta</taxon>
        <taxon>Embryophyta</taxon>
        <taxon>Tracheophyta</taxon>
        <taxon>Spermatophyta</taxon>
        <taxon>Magnoliopsida</taxon>
        <taxon>eudicotyledons</taxon>
        <taxon>Gunneridae</taxon>
        <taxon>Pentapetalae</taxon>
        <taxon>rosids</taxon>
        <taxon>fabids</taxon>
        <taxon>Fabales</taxon>
        <taxon>Fabaceae</taxon>
        <taxon>Papilionoideae</taxon>
        <taxon>50 kb inversion clade</taxon>
        <taxon>NPAAA clade</taxon>
        <taxon>Hologalegina</taxon>
        <taxon>IRL clade</taxon>
        <taxon>Fabeae</taxon>
        <taxon>Lathyrus</taxon>
    </lineage>
</organism>
<protein>
    <submittedName>
        <fullName evidence="2">Uncharacterized protein</fullName>
    </submittedName>
</protein>